<keyword evidence="2" id="KW-1185">Reference proteome</keyword>
<organism evidence="1 2">
    <name type="scientific">Mycena pura</name>
    <dbReference type="NCBI Taxonomy" id="153505"/>
    <lineage>
        <taxon>Eukaryota</taxon>
        <taxon>Fungi</taxon>
        <taxon>Dikarya</taxon>
        <taxon>Basidiomycota</taxon>
        <taxon>Agaricomycotina</taxon>
        <taxon>Agaricomycetes</taxon>
        <taxon>Agaricomycetidae</taxon>
        <taxon>Agaricales</taxon>
        <taxon>Marasmiineae</taxon>
        <taxon>Mycenaceae</taxon>
        <taxon>Mycena</taxon>
    </lineage>
</organism>
<gene>
    <name evidence="1" type="ORF">GGX14DRAFT_558219</name>
</gene>
<sequence>MSFLSEPDNYFLVQPVCTGARAVYAAEPDCTLPGLCCAHVPTANAAVALNSPVWPRHAYEIAMDKYAMRQTSPSIALLVVSQSGNSGSIRPATDLNVMHLDRARFKNDILPTIALSLLPCLSVPITLTNTRRTFFIAPPTYAFRPMTVVT</sequence>
<name>A0AAD6YKC0_9AGAR</name>
<evidence type="ECO:0000313" key="2">
    <source>
        <dbReference type="Proteomes" id="UP001219525"/>
    </source>
</evidence>
<comment type="caution">
    <text evidence="1">The sequence shown here is derived from an EMBL/GenBank/DDBJ whole genome shotgun (WGS) entry which is preliminary data.</text>
</comment>
<reference evidence="1" key="1">
    <citation type="submission" date="2023-03" db="EMBL/GenBank/DDBJ databases">
        <title>Massive genome expansion in bonnet fungi (Mycena s.s.) driven by repeated elements and novel gene families across ecological guilds.</title>
        <authorList>
            <consortium name="Lawrence Berkeley National Laboratory"/>
            <person name="Harder C.B."/>
            <person name="Miyauchi S."/>
            <person name="Viragh M."/>
            <person name="Kuo A."/>
            <person name="Thoen E."/>
            <person name="Andreopoulos B."/>
            <person name="Lu D."/>
            <person name="Skrede I."/>
            <person name="Drula E."/>
            <person name="Henrissat B."/>
            <person name="Morin E."/>
            <person name="Kohler A."/>
            <person name="Barry K."/>
            <person name="LaButti K."/>
            <person name="Morin E."/>
            <person name="Salamov A."/>
            <person name="Lipzen A."/>
            <person name="Mereny Z."/>
            <person name="Hegedus B."/>
            <person name="Baldrian P."/>
            <person name="Stursova M."/>
            <person name="Weitz H."/>
            <person name="Taylor A."/>
            <person name="Grigoriev I.V."/>
            <person name="Nagy L.G."/>
            <person name="Martin F."/>
            <person name="Kauserud H."/>
        </authorList>
    </citation>
    <scope>NUCLEOTIDE SEQUENCE</scope>
    <source>
        <strain evidence="1">9144</strain>
    </source>
</reference>
<dbReference type="EMBL" id="JARJCW010000007">
    <property type="protein sequence ID" value="KAJ7222118.1"/>
    <property type="molecule type" value="Genomic_DNA"/>
</dbReference>
<dbReference type="AlphaFoldDB" id="A0AAD6YKC0"/>
<evidence type="ECO:0000313" key="1">
    <source>
        <dbReference type="EMBL" id="KAJ7222118.1"/>
    </source>
</evidence>
<accession>A0AAD6YKC0</accession>
<protein>
    <submittedName>
        <fullName evidence="1">Uncharacterized protein</fullName>
    </submittedName>
</protein>
<dbReference type="Proteomes" id="UP001219525">
    <property type="component" value="Unassembled WGS sequence"/>
</dbReference>
<proteinExistence type="predicted"/>